<gene>
    <name evidence="9" type="ORF">CFK38_16725</name>
</gene>
<keyword evidence="3 7" id="KW-0732">Signal</keyword>
<evidence type="ECO:0000259" key="8">
    <source>
        <dbReference type="Pfam" id="PF23916"/>
    </source>
</evidence>
<dbReference type="Proteomes" id="UP000218165">
    <property type="component" value="Chromosome"/>
</dbReference>
<evidence type="ECO:0000313" key="10">
    <source>
        <dbReference type="Proteomes" id="UP000218165"/>
    </source>
</evidence>
<sequence>MDRRQFTAATAAVGAAAVAGAAIPAAADERPAAPQEPTGPQYFGYYRVWNDTAAKDSVGRTSMAQIPPEVDLVFAFAGVTAQDEGAFPTVLSNGYVRALHAKGTRVIGTVFVDELLDPESPNTDEGHRQLAEHLVETYVTDLGLDGLDIDVERDFTDEELERASGVFTHLSTLLGPRSGTSQLLIYDTNQDGDTALFAHAADLVDYVLVQSYGRALDGLQATWETYQGLIDPSQYFIGFSFYEERGATWGDVDQPIETSRAFAYAQWQPDGARKGGIFCYALDRDGVEEGDDEMQPTDYSWSKALKEVMVGEA</sequence>
<keyword evidence="5" id="KW-0326">Glycosidase</keyword>
<dbReference type="InterPro" id="IPR006311">
    <property type="entry name" value="TAT_signal"/>
</dbReference>
<feature type="signal peptide" evidence="7">
    <location>
        <begin position="1"/>
        <end position="27"/>
    </location>
</feature>
<dbReference type="AlphaFoldDB" id="A0A291GS85"/>
<keyword evidence="4" id="KW-0378">Hydrolase</keyword>
<evidence type="ECO:0000256" key="3">
    <source>
        <dbReference type="ARBA" id="ARBA00022729"/>
    </source>
</evidence>
<reference evidence="10" key="1">
    <citation type="submission" date="2017-09" db="EMBL/GenBank/DDBJ databases">
        <title>Brachybacterium sp. VM2412.</title>
        <authorList>
            <person name="Tak E.J."/>
            <person name="Bae J.-W."/>
        </authorList>
    </citation>
    <scope>NUCLEOTIDE SEQUENCE [LARGE SCALE GENOMIC DNA]</scope>
    <source>
        <strain evidence="10">VM2412</strain>
    </source>
</reference>
<dbReference type="InterPro" id="IPR057016">
    <property type="entry name" value="EndoS_F2-like_TIM-barrel"/>
</dbReference>
<name>A0A291GS85_9MICO</name>
<proteinExistence type="inferred from homology"/>
<feature type="domain" description="Endo-beta-N-acetylglucosaminidase EndoS/F2-like TIM-barrel" evidence="8">
    <location>
        <begin position="44"/>
        <end position="279"/>
    </location>
</feature>
<organism evidence="9 10">
    <name type="scientific">Brachybacterium vulturis</name>
    <dbReference type="NCBI Taxonomy" id="2017484"/>
    <lineage>
        <taxon>Bacteria</taxon>
        <taxon>Bacillati</taxon>
        <taxon>Actinomycetota</taxon>
        <taxon>Actinomycetes</taxon>
        <taxon>Micrococcales</taxon>
        <taxon>Dermabacteraceae</taxon>
        <taxon>Brachybacterium</taxon>
    </lineage>
</organism>
<comment type="catalytic activity">
    <reaction evidence="6">
        <text>an N(4)-(oligosaccharide-(1-&gt;3)-[oligosaccharide-(1-&gt;6)]-beta-D-Man-(1-&gt;4)-beta-D-GlcNAc-(1-&gt;4)-alpha-D-GlcNAc)-L-asparaginyl-[protein] + H2O = an oligosaccharide-(1-&gt;3)-[oligosaccharide-(1-&gt;6)]-beta-D-Man-(1-&gt;4)-D-GlcNAc + N(4)-(N-acetyl-beta-D-glucosaminyl)-L-asparaginyl-[protein]</text>
        <dbReference type="Rhea" id="RHEA:73067"/>
        <dbReference type="Rhea" id="RHEA-COMP:12603"/>
        <dbReference type="Rhea" id="RHEA-COMP:18176"/>
        <dbReference type="ChEBI" id="CHEBI:15377"/>
        <dbReference type="ChEBI" id="CHEBI:132248"/>
        <dbReference type="ChEBI" id="CHEBI:192714"/>
        <dbReference type="ChEBI" id="CHEBI:192715"/>
        <dbReference type="EC" id="3.2.1.96"/>
    </reaction>
</comment>
<evidence type="ECO:0000256" key="4">
    <source>
        <dbReference type="ARBA" id="ARBA00022801"/>
    </source>
</evidence>
<dbReference type="SUPFAM" id="SSF51445">
    <property type="entry name" value="(Trans)glycosidases"/>
    <property type="match status" value="1"/>
</dbReference>
<keyword evidence="10" id="KW-1185">Reference proteome</keyword>
<evidence type="ECO:0000256" key="5">
    <source>
        <dbReference type="ARBA" id="ARBA00023295"/>
    </source>
</evidence>
<dbReference type="EMBL" id="CP023563">
    <property type="protein sequence ID" value="ATG52980.1"/>
    <property type="molecule type" value="Genomic_DNA"/>
</dbReference>
<evidence type="ECO:0000313" key="9">
    <source>
        <dbReference type="EMBL" id="ATG52980.1"/>
    </source>
</evidence>
<feature type="chain" id="PRO_5013376042" description="mannosyl-glycoprotein endo-beta-N-acetylglucosaminidase" evidence="7">
    <location>
        <begin position="28"/>
        <end position="313"/>
    </location>
</feature>
<dbReference type="GO" id="GO:0033925">
    <property type="term" value="F:mannosyl-glycoprotein endo-beta-N-acetylglucosaminidase activity"/>
    <property type="evidence" value="ECO:0007669"/>
    <property type="project" value="UniProtKB-EC"/>
</dbReference>
<accession>A0A291GS85</accession>
<dbReference type="Gene3D" id="3.20.20.80">
    <property type="entry name" value="Glycosidases"/>
    <property type="match status" value="1"/>
</dbReference>
<protein>
    <recommendedName>
        <fullName evidence="2">mannosyl-glycoprotein endo-beta-N-acetylglucosaminidase</fullName>
        <ecNumber evidence="2">3.2.1.96</ecNumber>
    </recommendedName>
</protein>
<dbReference type="Pfam" id="PF23916">
    <property type="entry name" value="TIM-barrel_EndoS"/>
    <property type="match status" value="1"/>
</dbReference>
<dbReference type="KEGG" id="brz:CFK38_16725"/>
<evidence type="ECO:0000256" key="7">
    <source>
        <dbReference type="SAM" id="SignalP"/>
    </source>
</evidence>
<evidence type="ECO:0000256" key="1">
    <source>
        <dbReference type="ARBA" id="ARBA00009336"/>
    </source>
</evidence>
<dbReference type="PROSITE" id="PS51318">
    <property type="entry name" value="TAT"/>
    <property type="match status" value="1"/>
</dbReference>
<comment type="similarity">
    <text evidence="1">Belongs to the glycosyl hydrolase 18 family.</text>
</comment>
<evidence type="ECO:0000256" key="6">
    <source>
        <dbReference type="ARBA" id="ARBA00034414"/>
    </source>
</evidence>
<dbReference type="InterPro" id="IPR017853">
    <property type="entry name" value="GH"/>
</dbReference>
<dbReference type="OrthoDB" id="7183084at2"/>
<evidence type="ECO:0000256" key="2">
    <source>
        <dbReference type="ARBA" id="ARBA00012566"/>
    </source>
</evidence>
<dbReference type="RefSeq" id="WP_096804088.1">
    <property type="nucleotide sequence ID" value="NZ_CP023563.1"/>
</dbReference>
<dbReference type="EC" id="3.2.1.96" evidence="2"/>